<proteinExistence type="predicted"/>
<feature type="compositionally biased region" description="Basic and acidic residues" evidence="1">
    <location>
        <begin position="373"/>
        <end position="392"/>
    </location>
</feature>
<dbReference type="Proteomes" id="UP001190700">
    <property type="component" value="Unassembled WGS sequence"/>
</dbReference>
<feature type="region of interest" description="Disordered" evidence="1">
    <location>
        <begin position="1"/>
        <end position="27"/>
    </location>
</feature>
<feature type="region of interest" description="Disordered" evidence="1">
    <location>
        <begin position="231"/>
        <end position="295"/>
    </location>
</feature>
<accession>A0AAE0G486</accession>
<reference evidence="2 3" key="1">
    <citation type="journal article" date="2015" name="Genome Biol. Evol.">
        <title>Comparative Genomics of a Bacterivorous Green Alga Reveals Evolutionary Causalities and Consequences of Phago-Mixotrophic Mode of Nutrition.</title>
        <authorList>
            <person name="Burns J.A."/>
            <person name="Paasch A."/>
            <person name="Narechania A."/>
            <person name="Kim E."/>
        </authorList>
    </citation>
    <scope>NUCLEOTIDE SEQUENCE [LARGE SCALE GENOMIC DNA]</scope>
    <source>
        <strain evidence="2 3">PLY_AMNH</strain>
    </source>
</reference>
<sequence>MPVGPQSRRVGFSGGPPQLGAQPAARHYPAGHRHWPVIPACACHVPGGAHLVEEAGRPGLPPMPASDQRVLGSARASPARWRPVIGRTFMEPDPFETVQATIFFTAQGFDLAASSTRAAATSASSLLGPCPRGAPQCTAGLNSHGFPVGALAGDRTGTRVASAGAANVSGLGSLSSGTLKDMALRMWRFVKASVMVMVHIISRINMHRLSLMSAWQDWWHWLYSQSLAKMRPMPAPSSPSSPISPDAFRAGGSTFGEGPDVVSPAAPEEEERAGAAPVHAPDGPHSARAHARSRAESSALIHESCLEDSIAPQGRAALLLPASRLRRRSAPCATIRPNGVHPNRASALMEPSLPTNGQPQIEGARSRSAGMPKKKDGKGMVEEPRLKHDFLRRSKPRLRVRSNSPSPEPEMPVRHRRSRSGSAGPAGMTSPK</sequence>
<evidence type="ECO:0000313" key="2">
    <source>
        <dbReference type="EMBL" id="KAK3271297.1"/>
    </source>
</evidence>
<evidence type="ECO:0000313" key="3">
    <source>
        <dbReference type="Proteomes" id="UP001190700"/>
    </source>
</evidence>
<evidence type="ECO:0000256" key="1">
    <source>
        <dbReference type="SAM" id="MobiDB-lite"/>
    </source>
</evidence>
<keyword evidence="3" id="KW-1185">Reference proteome</keyword>
<name>A0AAE0G486_9CHLO</name>
<feature type="region of interest" description="Disordered" evidence="1">
    <location>
        <begin position="330"/>
        <end position="432"/>
    </location>
</feature>
<gene>
    <name evidence="2" type="ORF">CYMTET_20345</name>
</gene>
<dbReference type="AlphaFoldDB" id="A0AAE0G486"/>
<organism evidence="2 3">
    <name type="scientific">Cymbomonas tetramitiformis</name>
    <dbReference type="NCBI Taxonomy" id="36881"/>
    <lineage>
        <taxon>Eukaryota</taxon>
        <taxon>Viridiplantae</taxon>
        <taxon>Chlorophyta</taxon>
        <taxon>Pyramimonadophyceae</taxon>
        <taxon>Pyramimonadales</taxon>
        <taxon>Pyramimonadaceae</taxon>
        <taxon>Cymbomonas</taxon>
    </lineage>
</organism>
<protein>
    <submittedName>
        <fullName evidence="2">Uncharacterized protein</fullName>
    </submittedName>
</protein>
<comment type="caution">
    <text evidence="2">The sequence shown here is derived from an EMBL/GenBank/DDBJ whole genome shotgun (WGS) entry which is preliminary data.</text>
</comment>
<dbReference type="EMBL" id="LGRX02009863">
    <property type="protein sequence ID" value="KAK3271297.1"/>
    <property type="molecule type" value="Genomic_DNA"/>
</dbReference>